<evidence type="ECO:0000256" key="7">
    <source>
        <dbReference type="PROSITE-ProRule" id="PRU00646"/>
    </source>
</evidence>
<evidence type="ECO:0000256" key="6">
    <source>
        <dbReference type="ARBA" id="ARBA00025010"/>
    </source>
</evidence>
<comment type="similarity">
    <text evidence="2">Belongs to the VPS37 family.</text>
</comment>
<dbReference type="Gene3D" id="1.10.287.660">
    <property type="entry name" value="Helix hairpin bin"/>
    <property type="match status" value="1"/>
</dbReference>
<dbReference type="GO" id="GO:0031902">
    <property type="term" value="C:late endosome membrane"/>
    <property type="evidence" value="ECO:0007669"/>
    <property type="project" value="UniProtKB-SubCell"/>
</dbReference>
<dbReference type="GO" id="GO:0006623">
    <property type="term" value="P:protein targeting to vacuole"/>
    <property type="evidence" value="ECO:0007669"/>
    <property type="project" value="TreeGrafter"/>
</dbReference>
<organism evidence="9">
    <name type="scientific">Anopheles braziliensis</name>
    <dbReference type="NCBI Taxonomy" id="58242"/>
    <lineage>
        <taxon>Eukaryota</taxon>
        <taxon>Metazoa</taxon>
        <taxon>Ecdysozoa</taxon>
        <taxon>Arthropoda</taxon>
        <taxon>Hexapoda</taxon>
        <taxon>Insecta</taxon>
        <taxon>Pterygota</taxon>
        <taxon>Neoptera</taxon>
        <taxon>Endopterygota</taxon>
        <taxon>Diptera</taxon>
        <taxon>Nematocera</taxon>
        <taxon>Culicoidea</taxon>
        <taxon>Culicidae</taxon>
        <taxon>Anophelinae</taxon>
        <taxon>Anopheles</taxon>
    </lineage>
</organism>
<proteinExistence type="inferred from homology"/>
<reference evidence="9" key="1">
    <citation type="submission" date="2018-01" db="EMBL/GenBank/DDBJ databases">
        <title>An insight into the sialome of Amazonian anophelines.</title>
        <authorList>
            <person name="Ribeiro J.M."/>
            <person name="Scarpassa V."/>
            <person name="Calvo E."/>
        </authorList>
    </citation>
    <scope>NUCLEOTIDE SEQUENCE</scope>
    <source>
        <tissue evidence="9">Salivary glands</tissue>
    </source>
</reference>
<dbReference type="GO" id="GO:0006612">
    <property type="term" value="P:protein targeting to membrane"/>
    <property type="evidence" value="ECO:0007669"/>
    <property type="project" value="TreeGrafter"/>
</dbReference>
<evidence type="ECO:0000256" key="3">
    <source>
        <dbReference type="ARBA" id="ARBA00022448"/>
    </source>
</evidence>
<feature type="domain" description="VPS37 C-terminal" evidence="8">
    <location>
        <begin position="85"/>
        <end position="174"/>
    </location>
</feature>
<dbReference type="Pfam" id="PF07200">
    <property type="entry name" value="Mod_r"/>
    <property type="match status" value="1"/>
</dbReference>
<dbReference type="InterPro" id="IPR029012">
    <property type="entry name" value="Helix_hairpin_bin_sf"/>
</dbReference>
<name>A0A2M3Z9Y2_9DIPT</name>
<accession>A0A2M3Z9Y2</accession>
<dbReference type="EMBL" id="GGFM01004551">
    <property type="protein sequence ID" value="MBW25302.1"/>
    <property type="molecule type" value="Transcribed_RNA"/>
</dbReference>
<dbReference type="PANTHER" id="PTHR13678">
    <property type="entry name" value="VACUOLAR PROTEIN SORTING-ASSOCIATED PROTEIN 37"/>
    <property type="match status" value="1"/>
</dbReference>
<keyword evidence="3 7" id="KW-0813">Transport</keyword>
<dbReference type="InterPro" id="IPR009851">
    <property type="entry name" value="Mod_r"/>
</dbReference>
<evidence type="ECO:0000256" key="2">
    <source>
        <dbReference type="ARBA" id="ARBA00007617"/>
    </source>
</evidence>
<comment type="function">
    <text evidence="6">Component of the ESCRT-I complex, a regulator of vesicular trafficking process. Required for the sorting of endocytic ubiquitinated cargos into multivesicular bodies. May be involved in cell growth and differentiation.</text>
</comment>
<evidence type="ECO:0000256" key="4">
    <source>
        <dbReference type="ARBA" id="ARBA00022753"/>
    </source>
</evidence>
<evidence type="ECO:0000256" key="5">
    <source>
        <dbReference type="ARBA" id="ARBA00022927"/>
    </source>
</evidence>
<dbReference type="PROSITE" id="PS51314">
    <property type="entry name" value="VPS37_C"/>
    <property type="match status" value="1"/>
</dbReference>
<dbReference type="SUPFAM" id="SSF140111">
    <property type="entry name" value="Endosomal sorting complex assembly domain"/>
    <property type="match status" value="1"/>
</dbReference>
<protein>
    <submittedName>
        <fullName evidence="9">Putative vacuolar protein sorting 37b</fullName>
    </submittedName>
</protein>
<evidence type="ECO:0000256" key="1">
    <source>
        <dbReference type="ARBA" id="ARBA00004633"/>
    </source>
</evidence>
<keyword evidence="4" id="KW-0967">Endosome</keyword>
<dbReference type="AlphaFoldDB" id="A0A2M3Z9Y2"/>
<dbReference type="GO" id="GO:0043162">
    <property type="term" value="P:ubiquitin-dependent protein catabolic process via the multivesicular body sorting pathway"/>
    <property type="evidence" value="ECO:0007669"/>
    <property type="project" value="TreeGrafter"/>
</dbReference>
<evidence type="ECO:0000259" key="8">
    <source>
        <dbReference type="PROSITE" id="PS51314"/>
    </source>
</evidence>
<dbReference type="InterPro" id="IPR037202">
    <property type="entry name" value="ESCRT_assembly_dom"/>
</dbReference>
<sequence>MYQPILHQAIQSLQTLSSEELRTLLDDDDKLDERVDEAVKSMEASKETVLNENRSLAETNLSHEPKMIELRSRVQELSEEGRQLGASVNEKVNELKSKSNKTNPETLLALLQTAAAETEEETEQLVKQFLDCEFTVEVFLEKFMGLRKLMHLRKVKAEKMTELLQRRRTTVNSHVPTAGPPSYIQPFTGSPFSPPHQRNSGASSSTFYLPPPTMPGPSAGAVPYPVGLPPMPMVPMPMFRPPGNY</sequence>
<comment type="subcellular location">
    <subcellularLocation>
        <location evidence="1">Late endosome membrane</location>
        <topology evidence="1">Peripheral membrane protein</topology>
    </subcellularLocation>
</comment>
<dbReference type="PANTHER" id="PTHR13678:SF27">
    <property type="entry name" value="LD45836P"/>
    <property type="match status" value="1"/>
</dbReference>
<evidence type="ECO:0000313" key="9">
    <source>
        <dbReference type="EMBL" id="MBW25302.1"/>
    </source>
</evidence>
<keyword evidence="5 7" id="KW-0653">Protein transport</keyword>
<dbReference type="GO" id="GO:0000813">
    <property type="term" value="C:ESCRT I complex"/>
    <property type="evidence" value="ECO:0007669"/>
    <property type="project" value="UniProtKB-ARBA"/>
</dbReference>